<evidence type="ECO:0000256" key="3">
    <source>
        <dbReference type="SAM" id="Phobius"/>
    </source>
</evidence>
<feature type="region of interest" description="Disordered" evidence="2">
    <location>
        <begin position="2502"/>
        <end position="2604"/>
    </location>
</feature>
<keyword evidence="3" id="KW-0812">Transmembrane</keyword>
<keyword evidence="3" id="KW-0472">Membrane</keyword>
<dbReference type="Proteomes" id="UP000664169">
    <property type="component" value="Unassembled WGS sequence"/>
</dbReference>
<organism evidence="7 8">
    <name type="scientific">Gomphillus americanus</name>
    <dbReference type="NCBI Taxonomy" id="1940652"/>
    <lineage>
        <taxon>Eukaryota</taxon>
        <taxon>Fungi</taxon>
        <taxon>Dikarya</taxon>
        <taxon>Ascomycota</taxon>
        <taxon>Pezizomycotina</taxon>
        <taxon>Lecanoromycetes</taxon>
        <taxon>OSLEUM clade</taxon>
        <taxon>Ostropomycetidae</taxon>
        <taxon>Ostropales</taxon>
        <taxon>Graphidaceae</taxon>
        <taxon>Gomphilloideae</taxon>
        <taxon>Gomphillus</taxon>
    </lineage>
</organism>
<keyword evidence="8" id="KW-1185">Reference proteome</keyword>
<feature type="region of interest" description="Disordered" evidence="2">
    <location>
        <begin position="2712"/>
        <end position="2745"/>
    </location>
</feature>
<feature type="compositionally biased region" description="Polar residues" evidence="2">
    <location>
        <begin position="1934"/>
        <end position="1957"/>
    </location>
</feature>
<feature type="domain" description="FMP27 SW motif-containing RBG unit" evidence="5">
    <location>
        <begin position="1064"/>
        <end position="1166"/>
    </location>
</feature>
<feature type="compositionally biased region" description="Polar residues" evidence="2">
    <location>
        <begin position="2560"/>
        <end position="2577"/>
    </location>
</feature>
<feature type="coiled-coil region" evidence="1">
    <location>
        <begin position="1762"/>
        <end position="1796"/>
    </location>
</feature>
<dbReference type="PANTHER" id="PTHR15678:SF6">
    <property type="entry name" value="BRIDGE-LIKE LIPID TRANSFER PROTEIN FAMILY MEMBER 2"/>
    <property type="match status" value="1"/>
</dbReference>
<keyword evidence="1" id="KW-0175">Coiled coil</keyword>
<feature type="region of interest" description="Disordered" evidence="2">
    <location>
        <begin position="1833"/>
        <end position="1866"/>
    </location>
</feature>
<dbReference type="InterPro" id="IPR019449">
    <property type="entry name" value="FMP27_WPPW_RBG"/>
</dbReference>
<feature type="compositionally biased region" description="Basic and acidic residues" evidence="2">
    <location>
        <begin position="1978"/>
        <end position="1993"/>
    </location>
</feature>
<dbReference type="OrthoDB" id="1562405at2759"/>
<evidence type="ECO:0000256" key="1">
    <source>
        <dbReference type="SAM" id="Coils"/>
    </source>
</evidence>
<dbReference type="SMART" id="SM01214">
    <property type="entry name" value="Fmp27_GFWDK"/>
    <property type="match status" value="1"/>
</dbReference>
<dbReference type="SMART" id="SM01215">
    <property type="entry name" value="Fmp27_SW"/>
    <property type="match status" value="1"/>
</dbReference>
<feature type="compositionally biased region" description="Low complexity" evidence="2">
    <location>
        <begin position="2712"/>
        <end position="2728"/>
    </location>
</feature>
<keyword evidence="3" id="KW-1133">Transmembrane helix</keyword>
<feature type="compositionally biased region" description="Basic and acidic residues" evidence="2">
    <location>
        <begin position="1037"/>
        <end position="1050"/>
    </location>
</feature>
<feature type="compositionally biased region" description="Low complexity" evidence="2">
    <location>
        <begin position="2529"/>
        <end position="2552"/>
    </location>
</feature>
<evidence type="ECO:0000313" key="7">
    <source>
        <dbReference type="EMBL" id="CAF9906518.1"/>
    </source>
</evidence>
<protein>
    <submittedName>
        <fullName evidence="7">Uncharacterized protein</fullName>
    </submittedName>
</protein>
<feature type="region of interest" description="Disordered" evidence="2">
    <location>
        <begin position="1978"/>
        <end position="2000"/>
    </location>
</feature>
<evidence type="ECO:0000259" key="6">
    <source>
        <dbReference type="SMART" id="SM01216"/>
    </source>
</evidence>
<feature type="region of interest" description="Disordered" evidence="2">
    <location>
        <begin position="988"/>
        <end position="1054"/>
    </location>
</feature>
<evidence type="ECO:0000259" key="5">
    <source>
        <dbReference type="SMART" id="SM01215"/>
    </source>
</evidence>
<evidence type="ECO:0000313" key="8">
    <source>
        <dbReference type="Proteomes" id="UP000664169"/>
    </source>
</evidence>
<evidence type="ECO:0000259" key="4">
    <source>
        <dbReference type="SMART" id="SM01214"/>
    </source>
</evidence>
<comment type="caution">
    <text evidence="7">The sequence shown here is derived from an EMBL/GenBank/DDBJ whole genome shotgun (WGS) entry which is preliminary data.</text>
</comment>
<feature type="compositionally biased region" description="Basic and acidic residues" evidence="2">
    <location>
        <begin position="988"/>
        <end position="1000"/>
    </location>
</feature>
<feature type="compositionally biased region" description="Polar residues" evidence="2">
    <location>
        <begin position="2849"/>
        <end position="2864"/>
    </location>
</feature>
<feature type="transmembrane region" description="Helical" evidence="3">
    <location>
        <begin position="7"/>
        <end position="27"/>
    </location>
</feature>
<accession>A0A8H3I6C7</accession>
<feature type="region of interest" description="Disordered" evidence="2">
    <location>
        <begin position="2772"/>
        <end position="2887"/>
    </location>
</feature>
<feature type="compositionally biased region" description="Polar residues" evidence="2">
    <location>
        <begin position="2772"/>
        <end position="2808"/>
    </location>
</feature>
<evidence type="ECO:0000256" key="2">
    <source>
        <dbReference type="SAM" id="MobiDB-lite"/>
    </source>
</evidence>
<proteinExistence type="predicted"/>
<dbReference type="InterPro" id="IPR045167">
    <property type="entry name" value="Hobbit"/>
</dbReference>
<sequence>MAIFNPSFILAVVVILYISSLVLFAIIRIATGVSIQRIGYFSLRRISYTIKDGVQIDIRGLGLHLHRPSFAQPTWISLRLTEVKVSVNPEFIANRNTSEKDEKATKAESRLWGQLTQAKEQVKAIHSRIDWLRMVDVEILNSSCIVTGVGSLQVASITMAVDTRRKTVDRGRLFRHKKITAEDQQPAEWMVVIKSVLFTAEGNDSLEVLDLCTLNVHGFLYKHIAGLRDTSISLKLGRLHIPYDDFFHCQNKYRERAGISESDTPRESQHTDLVRTMSEAREFVSSILRGIQEIQVAISFIGLTKKVYMSEAKEEQLYLNFAMNEFGVDLFRLDQKGPAHRMYFSPIDVAHQALIAAISISVSIDDGLGKPERLAYVPMATATIKTTLPSKTLAKSIDPSHNERNTNVLFANLVITSPSLDVDLQHLSIVLALVVDRAGNSGRQKANTTRSSLWQNLPKASVKLSIQEPVARVVLPVADREAPQTGEYDLLISSTSSVSLDIESLHSATAEQNYSLVSNFRIAAHQFYYQTASMEKFNLMVLEALDLKTNIVTAPKLSVEVLGNLEQFSVHMVRDEISEGLHQISHQIRQHQSSTKVKATSKSQQNFLRRVPTWLHNFQFRGSRLSVEIAGVDSQLSRDCRGVALRLGSWGVEYRLNRKGHTRNTSSVSTKSGALIPGESIFTDGRKLNFHLSTLEGFIVEGIDIWEPTAFLSIPKLEISAATSKDNRGPILHVNSNVKAVLIQYSLYRYYSLLVSYGVIQRAFGHHRIDAAVRKENAEHPKDSVATGSEILILDVKSPFVQVKVFLPHDPAVMVQIFNLEGGYNRWTSPYMKCKTARLYAEAPKLKAVWVRLVSLKTLRLDMRLSRKKIGKDFIEESSFDITSEYIRMAVPHQIVVYKIMDNFINTIKATEQLNYRAKTGNENCVLRKPPQQAKVMPKISLRSRFLMFELEDSSFEWKLGLIYRLGLVEQKQRLAREEAFNIKMKKLREQQYQRRDSSRKIPPMPKPRGRHRYHSSINTKTEQRQERGSSTSPTTRKREERNMRYDTKGMSDLSGNARISADEAWNKLQQHNATSWKRRINAAAKYQAATLKDIRHMFWGNDEIPDNTDNTETVLALPTRAGLMTTLISDLHVVLEKPTFPLQELPQFMHKLGKGMPMNMQYSMLIPMHVQINMGETRVTLRNYPLSLVHIPALKTEQSTRVPSWSVKTNFVIAEEFRDDESMREISVPIIDSEKLDQTSKYKDGFYMQVRRTASPVKTFSDVDIAINSSLPTTITWGFSYQPAIQDMMQIIESFTKPQVDPSEKAGFWDKIRLILHSRVRIAWKGDGDVHLRLKGSRDPYAVTGHGAGFVMCYRRNVVWEIHQDDDPKKFMTVSCGDYVLAIPDYSHEARESSREIAHDNESVSSSSISRYQNAQFKKVIMKLSGNVRWLTGLVFERDEKDGGRSFDFIPHYDVVLRTPKFAKSQMGQPYDAFRGFRSNRIHLSIAVIAPVDRDWSVTNTKPSSGYNSMHLSPRFFTHFYDWWSLFSGVMSLPIRQGKLFGGIEKVNKKFGRHLATIKYNLLLSPFFISHVYKHKDIEDYNADAVGATGLKLRIDSFMLDLHQRREEFNLPAKGRLKGTKTSGMRINKAQLDFISADVRAVSASIKGTSAEEVRRATDDELSSFHDQAFVSPDISRFTIPDNDTIWIDMDDFVELDWILPSETHPETKIMPLAFAPRFTYFRQTDHGTDIASSNRRSEFGDEPTHFCVMTEDNDPNRVQRDLIATRIKILEEQLEKHRNSMDDHETKLMIIDENKQDETRGQYDTARQQCEIIEQKIAFMKTMLAKVSQHLRKQYGRHDSDSTNGTNEHYDDEQAGKPQRQQSTFETLGRSDFSNRFIVHNVQLKWSNSLRNIILRYAHQVNQRRGFVYYMSRRAVKFLLDILEEQRRNKTRTQTESNSHTPSGQPSPSVSFQNSFHDEDKDTALEERISELLRDGKNLVDANDPDHDVKSPLHVGSNSHADNLSEDFAALNTYHIRLVAPQIQLQSEKNAKSVLLVTAKEMQLKVVQIMDKDRLQDDVSGLVQRRFSADMDGVQFFVTNQKNLSNFIKFYSANYYGAPKGSCWPPWAPIEVNFDYQFNPLGWNRVIGKTSASLRYDKYNTLRLKFNDEVGKGDSHGQKRVDDPESRLDQLWVEFPHIRAICDSTQYYTMYVIVLDLLLYSEPLEKARNEKLEKMLLATDFTDLTGVPEIVTRLQERIQQLEEIKAYFQLHAKSLNRTGWSDRLMIEKDLVSCENELFIVMTAITTSQRKIDERAPDSQNNGLLRWYLSASEIVWHLMRDNNQPLMEIQLQHATYERTDNSDGSNFNTMEIERIHGLNLLSDAVYPEMIAPYFEKDATKSPNDSDSIKMFKVQWHMLEAIAGIPVLDQFEINLFPLQIQLEREIGKKVFEYVFPDGGRKGKEAESPTWTKNTMLHGTDEYSDDDYDAHTMLSDTLEADENGGISASLDMRLRPTLTLENHHYQNETPKAKSRQAQGHEQSRRFKLFSGAPRSKSLSRSSTILHSSSQRSSSARRKSGDSFSARVTPSTSSTNLSAVGSEKSSRGKFNLTRSSSMDIQKEGTKDEVSQMMARASNYMTLAYAKIPSVVLCLSYKGKGDRNIEDVHDFVFRMPTLEYRNKTWSTMDLALRLKKDVTRALISHTGAIISNKFSHHRPSKHLQSRLREIANSSSLLPNTNNLNNSSSGNLAPTTAHNRGQIRQHEIAPSTSTFIAGWGQNALTRSDVDADATSLNDSLISPTNKTGLVSSNGVSSRTNHATSHPTKNGTASSRSSNPSSVESGSLDSDEHHDQNGREHTSGSDLHFRPIETTPNAKSENGEASSTREQSRSRAAINLGKKLLHSVTKSD</sequence>
<gene>
    <name evidence="7" type="ORF">GOMPHAMPRED_004763</name>
</gene>
<dbReference type="SMART" id="SM01216">
    <property type="entry name" value="Fmp27_WPPW"/>
    <property type="match status" value="1"/>
</dbReference>
<feature type="compositionally biased region" description="Basic and acidic residues" evidence="2">
    <location>
        <begin position="2825"/>
        <end position="2846"/>
    </location>
</feature>
<reference evidence="7" key="1">
    <citation type="submission" date="2021-03" db="EMBL/GenBank/DDBJ databases">
        <authorList>
            <person name="Tagirdzhanova G."/>
        </authorList>
    </citation>
    <scope>NUCLEOTIDE SEQUENCE</scope>
</reference>
<dbReference type="InterPro" id="IPR019415">
    <property type="entry name" value="FMP27_SW_RBG"/>
</dbReference>
<name>A0A8H3I6C7_9LECA</name>
<dbReference type="InterPro" id="IPR019441">
    <property type="entry name" value="FMP27/BLTP2/Hobbit_GFWDK_RBG"/>
</dbReference>
<dbReference type="Pfam" id="PF10344">
    <property type="entry name" value="Hobbit"/>
    <property type="match status" value="2"/>
</dbReference>
<dbReference type="PANTHER" id="PTHR15678">
    <property type="entry name" value="ANTIGEN MLAA-22-RELATED"/>
    <property type="match status" value="1"/>
</dbReference>
<feature type="region of interest" description="Disordered" evidence="2">
    <location>
        <begin position="1931"/>
        <end position="1957"/>
    </location>
</feature>
<feature type="compositionally biased region" description="Low complexity" evidence="2">
    <location>
        <begin position="2809"/>
        <end position="2822"/>
    </location>
</feature>
<feature type="domain" description="FMP27 WPPW motif-containing RBG unit" evidence="6">
    <location>
        <begin position="1591"/>
        <end position="2115"/>
    </location>
</feature>
<feature type="domain" description="FMP27/BLTP2/Hobbit GFWDK motif-containing RBG unit" evidence="4">
    <location>
        <begin position="1184"/>
        <end position="1344"/>
    </location>
</feature>
<feature type="region of interest" description="Disordered" evidence="2">
    <location>
        <begin position="2438"/>
        <end position="2462"/>
    </location>
</feature>
<dbReference type="EMBL" id="CAJPDQ010000003">
    <property type="protein sequence ID" value="CAF9906518.1"/>
    <property type="molecule type" value="Genomic_DNA"/>
</dbReference>